<sequence length="115" mass="12806">MIDWTRAQDLSDEIGQDCFGEVIDLFLTEAGGVVIRLRDNPDMSRLADDLHFLKGGMLNLEFVTVSTLCERGELLASAGQADRFDIMALVDEYERARRAFLAEYQSRLSGQTSAG</sequence>
<keyword evidence="1" id="KW-0902">Two-component regulatory system</keyword>
<dbReference type="InterPro" id="IPR036641">
    <property type="entry name" value="HPT_dom_sf"/>
</dbReference>
<dbReference type="Proteomes" id="UP001597151">
    <property type="component" value="Unassembled WGS sequence"/>
</dbReference>
<feature type="domain" description="HPt" evidence="2">
    <location>
        <begin position="22"/>
        <end position="98"/>
    </location>
</feature>
<proteinExistence type="predicted"/>
<dbReference type="Pfam" id="PF01627">
    <property type="entry name" value="Hpt"/>
    <property type="match status" value="1"/>
</dbReference>
<reference evidence="4" key="1">
    <citation type="journal article" date="2019" name="Int. J. Syst. Evol. Microbiol.">
        <title>The Global Catalogue of Microorganisms (GCM) 10K type strain sequencing project: providing services to taxonomists for standard genome sequencing and annotation.</title>
        <authorList>
            <consortium name="The Broad Institute Genomics Platform"/>
            <consortium name="The Broad Institute Genome Sequencing Center for Infectious Disease"/>
            <person name="Wu L."/>
            <person name="Ma J."/>
        </authorList>
    </citation>
    <scope>NUCLEOTIDE SEQUENCE [LARGE SCALE GENOMIC DNA]</scope>
    <source>
        <strain evidence="4">CCUG 55328</strain>
    </source>
</reference>
<name>A0ABW3TD99_9RHOB</name>
<dbReference type="EMBL" id="JBHTKR010000004">
    <property type="protein sequence ID" value="MFD1195164.1"/>
    <property type="molecule type" value="Genomic_DNA"/>
</dbReference>
<keyword evidence="4" id="KW-1185">Reference proteome</keyword>
<evidence type="ECO:0000256" key="1">
    <source>
        <dbReference type="ARBA" id="ARBA00023012"/>
    </source>
</evidence>
<organism evidence="3 4">
    <name type="scientific">Seohaeicola saemankumensis</name>
    <dbReference type="NCBI Taxonomy" id="481181"/>
    <lineage>
        <taxon>Bacteria</taxon>
        <taxon>Pseudomonadati</taxon>
        <taxon>Pseudomonadota</taxon>
        <taxon>Alphaproteobacteria</taxon>
        <taxon>Rhodobacterales</taxon>
        <taxon>Roseobacteraceae</taxon>
        <taxon>Seohaeicola</taxon>
    </lineage>
</organism>
<accession>A0ABW3TD99</accession>
<comment type="caution">
    <text evidence="3">The sequence shown here is derived from an EMBL/GenBank/DDBJ whole genome shotgun (WGS) entry which is preliminary data.</text>
</comment>
<evidence type="ECO:0000313" key="4">
    <source>
        <dbReference type="Proteomes" id="UP001597151"/>
    </source>
</evidence>
<gene>
    <name evidence="3" type="ORF">ACFQ3C_10825</name>
</gene>
<evidence type="ECO:0000259" key="2">
    <source>
        <dbReference type="Pfam" id="PF01627"/>
    </source>
</evidence>
<dbReference type="RefSeq" id="WP_380791578.1">
    <property type="nucleotide sequence ID" value="NZ_JBHTKR010000004.1"/>
</dbReference>
<evidence type="ECO:0000313" key="3">
    <source>
        <dbReference type="EMBL" id="MFD1195164.1"/>
    </source>
</evidence>
<protein>
    <submittedName>
        <fullName evidence="3">Hpt domain-containing protein</fullName>
    </submittedName>
</protein>
<dbReference type="SUPFAM" id="SSF47226">
    <property type="entry name" value="Histidine-containing phosphotransfer domain, HPT domain"/>
    <property type="match status" value="1"/>
</dbReference>
<dbReference type="InterPro" id="IPR008207">
    <property type="entry name" value="Sig_transdc_His_kin_Hpt_dom"/>
</dbReference>
<dbReference type="Gene3D" id="1.20.120.160">
    <property type="entry name" value="HPT domain"/>
    <property type="match status" value="1"/>
</dbReference>